<sequence>MGDFEEAADFPDWKLIDEISIPLLEKGIGTYDILQSALASVVFCKADPKDENWSNARLLKMFRIAQLQLLYILQSQNELVKKLTLEKEKYKKVYKENDFFKKSFTENQQESGRDLFRCQECSKIFLHSSFLIDHIHRKHGSHYDDHHHSPYGNGHLSLPHSPKQISSASSNTSVWR</sequence>
<feature type="compositionally biased region" description="Polar residues" evidence="2">
    <location>
        <begin position="163"/>
        <end position="176"/>
    </location>
</feature>
<dbReference type="InterPro" id="IPR036236">
    <property type="entry name" value="Znf_C2H2_sf"/>
</dbReference>
<evidence type="ECO:0000313" key="5">
    <source>
        <dbReference type="Proteomes" id="UP000614601"/>
    </source>
</evidence>
<dbReference type="Proteomes" id="UP000614601">
    <property type="component" value="Unassembled WGS sequence"/>
</dbReference>
<dbReference type="InterPro" id="IPR013087">
    <property type="entry name" value="Znf_C2H2_type"/>
</dbReference>
<keyword evidence="1" id="KW-0862">Zinc</keyword>
<dbReference type="Pfam" id="PF13815">
    <property type="entry name" value="Dzip-like_N"/>
    <property type="match status" value="1"/>
</dbReference>
<dbReference type="PROSITE" id="PS50157">
    <property type="entry name" value="ZINC_FINGER_C2H2_2"/>
    <property type="match status" value="1"/>
</dbReference>
<dbReference type="EMBL" id="CAJFDH010000006">
    <property type="protein sequence ID" value="CAD5229537.1"/>
    <property type="molecule type" value="Genomic_DNA"/>
</dbReference>
<dbReference type="InterPro" id="IPR032714">
    <property type="entry name" value="DZIP1_N"/>
</dbReference>
<name>A0A811LMN7_9BILA</name>
<feature type="region of interest" description="Disordered" evidence="2">
    <location>
        <begin position="142"/>
        <end position="176"/>
    </location>
</feature>
<keyword evidence="5" id="KW-1185">Reference proteome</keyword>
<dbReference type="Proteomes" id="UP000783686">
    <property type="component" value="Unassembled WGS sequence"/>
</dbReference>
<evidence type="ECO:0000259" key="3">
    <source>
        <dbReference type="PROSITE" id="PS50157"/>
    </source>
</evidence>
<gene>
    <name evidence="4" type="ORF">BOKJ2_LOCUS13596</name>
</gene>
<dbReference type="SUPFAM" id="SSF57667">
    <property type="entry name" value="beta-beta-alpha zinc fingers"/>
    <property type="match status" value="1"/>
</dbReference>
<dbReference type="GO" id="GO:0008270">
    <property type="term" value="F:zinc ion binding"/>
    <property type="evidence" value="ECO:0007669"/>
    <property type="project" value="UniProtKB-KW"/>
</dbReference>
<dbReference type="EMBL" id="CAJFCW020000006">
    <property type="protein sequence ID" value="CAG9126918.1"/>
    <property type="molecule type" value="Genomic_DNA"/>
</dbReference>
<reference evidence="4" key="1">
    <citation type="submission" date="2020-09" db="EMBL/GenBank/DDBJ databases">
        <authorList>
            <person name="Kikuchi T."/>
        </authorList>
    </citation>
    <scope>NUCLEOTIDE SEQUENCE</scope>
    <source>
        <strain evidence="4">SH1</strain>
    </source>
</reference>
<accession>A0A811LMN7</accession>
<comment type="caution">
    <text evidence="4">The sequence shown here is derived from an EMBL/GenBank/DDBJ whole genome shotgun (WGS) entry which is preliminary data.</text>
</comment>
<keyword evidence="1" id="KW-0479">Metal-binding</keyword>
<organism evidence="4 5">
    <name type="scientific">Bursaphelenchus okinawaensis</name>
    <dbReference type="NCBI Taxonomy" id="465554"/>
    <lineage>
        <taxon>Eukaryota</taxon>
        <taxon>Metazoa</taxon>
        <taxon>Ecdysozoa</taxon>
        <taxon>Nematoda</taxon>
        <taxon>Chromadorea</taxon>
        <taxon>Rhabditida</taxon>
        <taxon>Tylenchina</taxon>
        <taxon>Tylenchomorpha</taxon>
        <taxon>Aphelenchoidea</taxon>
        <taxon>Aphelenchoididae</taxon>
        <taxon>Bursaphelenchus</taxon>
    </lineage>
</organism>
<evidence type="ECO:0000256" key="1">
    <source>
        <dbReference type="PROSITE-ProRule" id="PRU00042"/>
    </source>
</evidence>
<dbReference type="PROSITE" id="PS00028">
    <property type="entry name" value="ZINC_FINGER_C2H2_1"/>
    <property type="match status" value="1"/>
</dbReference>
<keyword evidence="1" id="KW-0863">Zinc-finger</keyword>
<dbReference type="AlphaFoldDB" id="A0A811LMN7"/>
<evidence type="ECO:0000313" key="4">
    <source>
        <dbReference type="EMBL" id="CAD5229537.1"/>
    </source>
</evidence>
<dbReference type="OrthoDB" id="515971at2759"/>
<proteinExistence type="predicted"/>
<feature type="domain" description="C2H2-type" evidence="3">
    <location>
        <begin position="116"/>
        <end position="144"/>
    </location>
</feature>
<evidence type="ECO:0000256" key="2">
    <source>
        <dbReference type="SAM" id="MobiDB-lite"/>
    </source>
</evidence>
<protein>
    <recommendedName>
        <fullName evidence="3">C2H2-type domain-containing protein</fullName>
    </recommendedName>
</protein>